<feature type="region of interest" description="Disordered" evidence="1">
    <location>
        <begin position="57"/>
        <end position="84"/>
    </location>
</feature>
<name>A0A9P9I8A3_9PLEO</name>
<evidence type="ECO:0000313" key="3">
    <source>
        <dbReference type="Proteomes" id="UP000700596"/>
    </source>
</evidence>
<dbReference type="Proteomes" id="UP000700596">
    <property type="component" value="Unassembled WGS sequence"/>
</dbReference>
<keyword evidence="3" id="KW-1185">Reference proteome</keyword>
<feature type="region of interest" description="Disordered" evidence="1">
    <location>
        <begin position="412"/>
        <end position="452"/>
    </location>
</feature>
<feature type="compositionally biased region" description="Acidic residues" evidence="1">
    <location>
        <begin position="415"/>
        <end position="430"/>
    </location>
</feature>
<dbReference type="EMBL" id="JAGMWT010000029">
    <property type="protein sequence ID" value="KAH7110134.1"/>
    <property type="molecule type" value="Genomic_DNA"/>
</dbReference>
<proteinExistence type="predicted"/>
<evidence type="ECO:0000313" key="2">
    <source>
        <dbReference type="EMBL" id="KAH7110134.1"/>
    </source>
</evidence>
<protein>
    <submittedName>
        <fullName evidence="2">Uncharacterized protein</fullName>
    </submittedName>
</protein>
<organism evidence="2 3">
    <name type="scientific">Dendryphion nanum</name>
    <dbReference type="NCBI Taxonomy" id="256645"/>
    <lineage>
        <taxon>Eukaryota</taxon>
        <taxon>Fungi</taxon>
        <taxon>Dikarya</taxon>
        <taxon>Ascomycota</taxon>
        <taxon>Pezizomycotina</taxon>
        <taxon>Dothideomycetes</taxon>
        <taxon>Pleosporomycetidae</taxon>
        <taxon>Pleosporales</taxon>
        <taxon>Torulaceae</taxon>
        <taxon>Dendryphion</taxon>
    </lineage>
</organism>
<accession>A0A9P9I8A3</accession>
<reference evidence="2" key="1">
    <citation type="journal article" date="2021" name="Nat. Commun.">
        <title>Genetic determinants of endophytism in the Arabidopsis root mycobiome.</title>
        <authorList>
            <person name="Mesny F."/>
            <person name="Miyauchi S."/>
            <person name="Thiergart T."/>
            <person name="Pickel B."/>
            <person name="Atanasova L."/>
            <person name="Karlsson M."/>
            <person name="Huettel B."/>
            <person name="Barry K.W."/>
            <person name="Haridas S."/>
            <person name="Chen C."/>
            <person name="Bauer D."/>
            <person name="Andreopoulos W."/>
            <person name="Pangilinan J."/>
            <person name="LaButti K."/>
            <person name="Riley R."/>
            <person name="Lipzen A."/>
            <person name="Clum A."/>
            <person name="Drula E."/>
            <person name="Henrissat B."/>
            <person name="Kohler A."/>
            <person name="Grigoriev I.V."/>
            <person name="Martin F.M."/>
            <person name="Hacquard S."/>
        </authorList>
    </citation>
    <scope>NUCLEOTIDE SEQUENCE</scope>
    <source>
        <strain evidence="2">MPI-CAGE-CH-0243</strain>
    </source>
</reference>
<dbReference type="OrthoDB" id="531190at2759"/>
<comment type="caution">
    <text evidence="2">The sequence shown here is derived from an EMBL/GenBank/DDBJ whole genome shotgun (WGS) entry which is preliminary data.</text>
</comment>
<dbReference type="AlphaFoldDB" id="A0A9P9I8A3"/>
<gene>
    <name evidence="2" type="ORF">B0J11DRAFT_599722</name>
</gene>
<evidence type="ECO:0000256" key="1">
    <source>
        <dbReference type="SAM" id="MobiDB-lite"/>
    </source>
</evidence>
<sequence>MDAATIVSVVLAVISLLGTAAIAIVNHFSTQKLQRESHKATKKLQCDAQESNAELQRKAHEASRKLQEEAQRLSDKYDQSKEERMEKKETEALVIKYGQPLMVAAYELQARLFELCQYPISKAHLESKEGLQDLKQYTCYKFAQFLAWTHILKTKAQFFSFTDDENLKKIGYLILRVDEEFDRRRGHDGENVGVWPGSRVLVSERMLIKVGDDKEVPTDTAVKGFHSFLEEWDALFKEPMGYFCQWIDDLVIARKVRSKHNDDAFRCTQHNLVDLVRYLDRNRMYPFIRKVKKTPWFCDCTMCNPKGRDKPLEYRSSTRHGDKGLRPWYRYDYWDPGYDAKINLESMQETTCKTGFDHALYTSNEGKMDWRTTHWSNNDFGYNSDDSYYSDEEYTEIQKRRRIRLSIIRLRNNDTNDDDDEEEDDNVEYDAEGHNSEDDAENHNPNYDELKQ</sequence>